<protein>
    <submittedName>
        <fullName evidence="2">Uncharacterized protein</fullName>
    </submittedName>
</protein>
<dbReference type="AlphaFoldDB" id="A0A6J4UWQ6"/>
<sequence>MPVEAGGHGGPPASQRAKPRYSPIPQEDEGDRSPRPESVAEPYPCLERGQGREAATASEKPQYSMLVEWPSDDEACLVNLPGWETRVFGPATHGET</sequence>
<gene>
    <name evidence="2" type="ORF">AVDCRST_MAG73-3578</name>
</gene>
<evidence type="ECO:0000313" key="2">
    <source>
        <dbReference type="EMBL" id="CAA9560128.1"/>
    </source>
</evidence>
<reference evidence="2" key="1">
    <citation type="submission" date="2020-02" db="EMBL/GenBank/DDBJ databases">
        <authorList>
            <person name="Meier V. D."/>
        </authorList>
    </citation>
    <scope>NUCLEOTIDE SEQUENCE</scope>
    <source>
        <strain evidence="2">AVDCRST_MAG73</strain>
    </source>
</reference>
<feature type="compositionally biased region" description="Gly residues" evidence="1">
    <location>
        <begin position="1"/>
        <end position="10"/>
    </location>
</feature>
<dbReference type="EMBL" id="CADCWE010000238">
    <property type="protein sequence ID" value="CAA9560128.1"/>
    <property type="molecule type" value="Genomic_DNA"/>
</dbReference>
<accession>A0A6J4UWQ6</accession>
<name>A0A6J4UWQ6_9BACT</name>
<feature type="region of interest" description="Disordered" evidence="1">
    <location>
        <begin position="1"/>
        <end position="61"/>
    </location>
</feature>
<proteinExistence type="predicted"/>
<evidence type="ECO:0000256" key="1">
    <source>
        <dbReference type="SAM" id="MobiDB-lite"/>
    </source>
</evidence>
<organism evidence="2">
    <name type="scientific">uncultured Thermomicrobiales bacterium</name>
    <dbReference type="NCBI Taxonomy" id="1645740"/>
    <lineage>
        <taxon>Bacteria</taxon>
        <taxon>Pseudomonadati</taxon>
        <taxon>Thermomicrobiota</taxon>
        <taxon>Thermomicrobia</taxon>
        <taxon>Thermomicrobiales</taxon>
        <taxon>environmental samples</taxon>
    </lineage>
</organism>